<dbReference type="InterPro" id="IPR045851">
    <property type="entry name" value="AMP-bd_C_sf"/>
</dbReference>
<accession>A0A2A5J9P1</accession>
<sequence length="520" mass="56577">MSDATAGIIFDRLEHWATVKPDQAAMTFQGTEFTWAQWRDRILRIAAALAESGIGAGDTVAFVDKNHLSCLEVTYAASLLGAANVVPNWRLSSEELDYVLADCGARILFVGSELLPQVVAMRDRLTAVESIFAVGGEHDEFEPWIDEVTPLHSRPEVSPDATALVLYSSGTTGRPKGVQLTHRNLFAHSNNVLEILPAHEDHRFLIAMPMFHVGGTCYAIMAIHTGGRCYFTREADGPSIFAGLAAGANIAFLVPPVIAGVLAAGEQAVAAFKAFKRITYGAAPMPLPLLRAALAAWPDTEFVQVYGMTEMAGVITALMPDVHRDESQVERMASAGTAIPGVEMRVVDPVTLADVPTGTTGELWWRSEQCTPGYLGKPEATAETITADGWLRSGDMGRADSGGFVFIEDRLKDMIITGGENVYSPEIERVLVEHPAIAEVAVIGVPDDRWGETVKAVVVLTAEAQIDEAELITYTQERLAKFKCPTSIDVVEILPRNPTGKILKRDLRKPYWDNREHKLV</sequence>
<dbReference type="PANTHER" id="PTHR24096">
    <property type="entry name" value="LONG-CHAIN-FATTY-ACID--COA LIGASE"/>
    <property type="match status" value="1"/>
</dbReference>
<dbReference type="Gene3D" id="3.30.300.30">
    <property type="match status" value="1"/>
</dbReference>
<feature type="domain" description="AMP-binding enzyme C-terminal" evidence="4">
    <location>
        <begin position="426"/>
        <end position="501"/>
    </location>
</feature>
<name>A0A2A5J9P1_RHOSG</name>
<organism evidence="5 6">
    <name type="scientific">Rhodococcus qingshengii</name>
    <dbReference type="NCBI Taxonomy" id="334542"/>
    <lineage>
        <taxon>Bacteria</taxon>
        <taxon>Bacillati</taxon>
        <taxon>Actinomycetota</taxon>
        <taxon>Actinomycetes</taxon>
        <taxon>Mycobacteriales</taxon>
        <taxon>Nocardiaceae</taxon>
        <taxon>Rhodococcus</taxon>
        <taxon>Rhodococcus erythropolis group</taxon>
    </lineage>
</organism>
<evidence type="ECO:0000256" key="1">
    <source>
        <dbReference type="ARBA" id="ARBA00006432"/>
    </source>
</evidence>
<reference evidence="5 6" key="1">
    <citation type="submission" date="2017-07" db="EMBL/GenBank/DDBJ databases">
        <title>Draft sequence of Rhodococcus enclensis 23b-28.</title>
        <authorList>
            <person name="Besaury L."/>
            <person name="Sancelme M."/>
            <person name="Amato P."/>
            <person name="Lallement A."/>
            <person name="Delort A.-M."/>
        </authorList>
    </citation>
    <scope>NUCLEOTIDE SEQUENCE [LARGE SCALE GENOMIC DNA]</scope>
    <source>
        <strain evidence="5 6">23b-28</strain>
    </source>
</reference>
<keyword evidence="2 5" id="KW-0436">Ligase</keyword>
<dbReference type="InterPro" id="IPR025110">
    <property type="entry name" value="AMP-bd_C"/>
</dbReference>
<dbReference type="RefSeq" id="WP_099697868.1">
    <property type="nucleotide sequence ID" value="NZ_NOVD01000012.1"/>
</dbReference>
<dbReference type="Gene3D" id="3.40.50.12780">
    <property type="entry name" value="N-terminal domain of ligase-like"/>
    <property type="match status" value="1"/>
</dbReference>
<dbReference type="InterPro" id="IPR000873">
    <property type="entry name" value="AMP-dep_synth/lig_dom"/>
</dbReference>
<dbReference type="InterPro" id="IPR020845">
    <property type="entry name" value="AMP-binding_CS"/>
</dbReference>
<dbReference type="PROSITE" id="PS00455">
    <property type="entry name" value="AMP_BINDING"/>
    <property type="match status" value="1"/>
</dbReference>
<dbReference type="SUPFAM" id="SSF56801">
    <property type="entry name" value="Acetyl-CoA synthetase-like"/>
    <property type="match status" value="1"/>
</dbReference>
<dbReference type="FunFam" id="3.30.300.30:FF:000008">
    <property type="entry name" value="2,3-dihydroxybenzoate-AMP ligase"/>
    <property type="match status" value="1"/>
</dbReference>
<evidence type="ECO:0000313" key="5">
    <source>
        <dbReference type="EMBL" id="PCK25957.1"/>
    </source>
</evidence>
<dbReference type="InterPro" id="IPR042099">
    <property type="entry name" value="ANL_N_sf"/>
</dbReference>
<dbReference type="AlphaFoldDB" id="A0A2A5J9P1"/>
<dbReference type="GO" id="GO:0016405">
    <property type="term" value="F:CoA-ligase activity"/>
    <property type="evidence" value="ECO:0007669"/>
    <property type="project" value="TreeGrafter"/>
</dbReference>
<protein>
    <submittedName>
        <fullName evidence="5">Long-chain fatty acid--CoA ligase</fullName>
    </submittedName>
</protein>
<dbReference type="NCBIfam" id="NF004837">
    <property type="entry name" value="PRK06187.1"/>
    <property type="match status" value="1"/>
</dbReference>
<dbReference type="PANTHER" id="PTHR24096:SF267">
    <property type="entry name" value="MALONATE--COA LIGASE ACSF3, MITOCHONDRIAL"/>
    <property type="match status" value="1"/>
</dbReference>
<dbReference type="Pfam" id="PF00501">
    <property type="entry name" value="AMP-binding"/>
    <property type="match status" value="1"/>
</dbReference>
<evidence type="ECO:0000259" key="4">
    <source>
        <dbReference type="Pfam" id="PF13193"/>
    </source>
</evidence>
<evidence type="ECO:0000313" key="6">
    <source>
        <dbReference type="Proteomes" id="UP000230886"/>
    </source>
</evidence>
<comment type="caution">
    <text evidence="5">The sequence shown here is derived from an EMBL/GenBank/DDBJ whole genome shotgun (WGS) entry which is preliminary data.</text>
</comment>
<evidence type="ECO:0000259" key="3">
    <source>
        <dbReference type="Pfam" id="PF00501"/>
    </source>
</evidence>
<proteinExistence type="inferred from homology"/>
<evidence type="ECO:0000256" key="2">
    <source>
        <dbReference type="ARBA" id="ARBA00022598"/>
    </source>
</evidence>
<dbReference type="Proteomes" id="UP000230886">
    <property type="component" value="Unassembled WGS sequence"/>
</dbReference>
<dbReference type="Pfam" id="PF13193">
    <property type="entry name" value="AMP-binding_C"/>
    <property type="match status" value="1"/>
</dbReference>
<comment type="similarity">
    <text evidence="1">Belongs to the ATP-dependent AMP-binding enzyme family.</text>
</comment>
<gene>
    <name evidence="5" type="ORF">CHR55_18425</name>
</gene>
<feature type="domain" description="AMP-dependent synthetase/ligase" evidence="3">
    <location>
        <begin position="13"/>
        <end position="375"/>
    </location>
</feature>
<dbReference type="EMBL" id="NOVD01000012">
    <property type="protein sequence ID" value="PCK25957.1"/>
    <property type="molecule type" value="Genomic_DNA"/>
</dbReference>